<gene>
    <name evidence="7" type="ORF">COLO4_18600</name>
</gene>
<dbReference type="GO" id="GO:0004252">
    <property type="term" value="F:serine-type endopeptidase activity"/>
    <property type="evidence" value="ECO:0007669"/>
    <property type="project" value="InterPro"/>
</dbReference>
<dbReference type="PANTHER" id="PTHR10795">
    <property type="entry name" value="PROPROTEIN CONVERTASE SUBTILISIN/KEXIN"/>
    <property type="match status" value="1"/>
</dbReference>
<keyword evidence="4" id="KW-0378">Hydrolase</keyword>
<evidence type="ECO:0000259" key="6">
    <source>
        <dbReference type="Pfam" id="PF17766"/>
    </source>
</evidence>
<reference evidence="8" key="1">
    <citation type="submission" date="2013-09" db="EMBL/GenBank/DDBJ databases">
        <title>Corchorus olitorius genome sequencing.</title>
        <authorList>
            <person name="Alam M."/>
            <person name="Haque M.S."/>
            <person name="Islam M.S."/>
            <person name="Emdad E.M."/>
            <person name="Islam M.M."/>
            <person name="Ahmed B."/>
            <person name="Halim A."/>
            <person name="Hossen Q.M.M."/>
            <person name="Hossain M.Z."/>
            <person name="Ahmed R."/>
            <person name="Khan M.M."/>
            <person name="Islam R."/>
            <person name="Rashid M.M."/>
            <person name="Khan S.A."/>
            <person name="Rahman M.S."/>
            <person name="Alam M."/>
            <person name="Yahiya A.S."/>
            <person name="Khan M.S."/>
            <person name="Azam M.S."/>
            <person name="Haque T."/>
            <person name="Lashkar M.Z.H."/>
            <person name="Akhand A.I."/>
            <person name="Morshed G."/>
            <person name="Roy S."/>
            <person name="Uddin K.S."/>
            <person name="Rabeya T."/>
            <person name="Hossain A.S."/>
            <person name="Chowdhury A."/>
            <person name="Snigdha A.R."/>
            <person name="Mortoza M.S."/>
            <person name="Matin S.A."/>
            <person name="Hoque S.M.E."/>
            <person name="Islam M.K."/>
            <person name="Roy D.K."/>
            <person name="Haider R."/>
            <person name="Moosa M.M."/>
            <person name="Elias S.M."/>
            <person name="Hasan A.M."/>
            <person name="Jahan S."/>
            <person name="Shafiuddin M."/>
            <person name="Mahmood N."/>
            <person name="Shommy N.S."/>
        </authorList>
    </citation>
    <scope>NUCLEOTIDE SEQUENCE [LARGE SCALE GENOMIC DNA]</scope>
    <source>
        <strain evidence="8">cv. O-4</strain>
    </source>
</reference>
<evidence type="ECO:0000256" key="3">
    <source>
        <dbReference type="ARBA" id="ARBA00022729"/>
    </source>
</evidence>
<keyword evidence="3" id="KW-0732">Signal</keyword>
<evidence type="ECO:0000256" key="2">
    <source>
        <dbReference type="ARBA" id="ARBA00022670"/>
    </source>
</evidence>
<sequence length="181" mass="20108">MDKSRNIRGELSYGSGHVDPLKAIDPGLVYEAFKEDYIKLMCSMGYPTNLIKGVTAENTSCPKTSENVPPRDLNYPSLTALVASNKSFTVTFHRTVKNVGHANSTYKAQVSRNPKLKVEVLPAVLSFKALEEKKSFNVTVRGGALQNRTMLSTTLIWSDGTHFVRSPILVHTYPSVDQFRD</sequence>
<evidence type="ECO:0000313" key="7">
    <source>
        <dbReference type="EMBL" id="OMO91148.1"/>
    </source>
</evidence>
<dbReference type="Pfam" id="PF17766">
    <property type="entry name" value="fn3_6"/>
    <property type="match status" value="1"/>
</dbReference>
<evidence type="ECO:0000256" key="1">
    <source>
        <dbReference type="ARBA" id="ARBA00011073"/>
    </source>
</evidence>
<dbReference type="FunFam" id="2.60.40.2310:FF:000001">
    <property type="entry name" value="Subtilisin-like protease SBT1.5"/>
    <property type="match status" value="1"/>
</dbReference>
<evidence type="ECO:0000256" key="5">
    <source>
        <dbReference type="ARBA" id="ARBA00022825"/>
    </source>
</evidence>
<feature type="domain" description="Subtilisin-like protease fibronectin type-III" evidence="6">
    <location>
        <begin position="72"/>
        <end position="170"/>
    </location>
</feature>
<evidence type="ECO:0000313" key="8">
    <source>
        <dbReference type="Proteomes" id="UP000187203"/>
    </source>
</evidence>
<dbReference type="Gene3D" id="2.60.40.2310">
    <property type="match status" value="1"/>
</dbReference>
<dbReference type="GO" id="GO:0006508">
    <property type="term" value="P:proteolysis"/>
    <property type="evidence" value="ECO:0007669"/>
    <property type="project" value="UniProtKB-KW"/>
</dbReference>
<dbReference type="InterPro" id="IPR036852">
    <property type="entry name" value="Peptidase_S8/S53_dom_sf"/>
</dbReference>
<dbReference type="InterPro" id="IPR041469">
    <property type="entry name" value="Subtilisin-like_FN3"/>
</dbReference>
<accession>A0A1R3J8I6</accession>
<dbReference type="Proteomes" id="UP000187203">
    <property type="component" value="Unassembled WGS sequence"/>
</dbReference>
<dbReference type="OrthoDB" id="4803627at2759"/>
<comment type="similarity">
    <text evidence="1">Belongs to the peptidase S8 family.</text>
</comment>
<protein>
    <submittedName>
        <fullName evidence="7">Peptidase S8, subtilisin-related protein</fullName>
    </submittedName>
</protein>
<dbReference type="InterPro" id="IPR045051">
    <property type="entry name" value="SBT"/>
</dbReference>
<proteinExistence type="inferred from homology"/>
<dbReference type="Gene3D" id="3.40.50.200">
    <property type="entry name" value="Peptidase S8/S53 domain"/>
    <property type="match status" value="1"/>
</dbReference>
<evidence type="ECO:0000256" key="4">
    <source>
        <dbReference type="ARBA" id="ARBA00022801"/>
    </source>
</evidence>
<dbReference type="AlphaFoldDB" id="A0A1R3J8I6"/>
<organism evidence="7 8">
    <name type="scientific">Corchorus olitorius</name>
    <dbReference type="NCBI Taxonomy" id="93759"/>
    <lineage>
        <taxon>Eukaryota</taxon>
        <taxon>Viridiplantae</taxon>
        <taxon>Streptophyta</taxon>
        <taxon>Embryophyta</taxon>
        <taxon>Tracheophyta</taxon>
        <taxon>Spermatophyta</taxon>
        <taxon>Magnoliopsida</taxon>
        <taxon>eudicotyledons</taxon>
        <taxon>Gunneridae</taxon>
        <taxon>Pentapetalae</taxon>
        <taxon>rosids</taxon>
        <taxon>malvids</taxon>
        <taxon>Malvales</taxon>
        <taxon>Malvaceae</taxon>
        <taxon>Grewioideae</taxon>
        <taxon>Apeibeae</taxon>
        <taxon>Corchorus</taxon>
    </lineage>
</organism>
<keyword evidence="5" id="KW-0720">Serine protease</keyword>
<keyword evidence="8" id="KW-1185">Reference proteome</keyword>
<keyword evidence="2" id="KW-0645">Protease</keyword>
<dbReference type="STRING" id="93759.A0A1R3J8I6"/>
<comment type="caution">
    <text evidence="7">The sequence shown here is derived from an EMBL/GenBank/DDBJ whole genome shotgun (WGS) entry which is preliminary data.</text>
</comment>
<dbReference type="EMBL" id="AWUE01016479">
    <property type="protein sequence ID" value="OMO91148.1"/>
    <property type="molecule type" value="Genomic_DNA"/>
</dbReference>
<name>A0A1R3J8I6_9ROSI</name>